<keyword evidence="3" id="KW-0479">Metal-binding</keyword>
<dbReference type="SUPFAM" id="SSF102712">
    <property type="entry name" value="JAB1/MPN domain"/>
    <property type="match status" value="1"/>
</dbReference>
<dbReference type="NCBIfam" id="TIGR00608">
    <property type="entry name" value="radc"/>
    <property type="match status" value="1"/>
</dbReference>
<dbReference type="GO" id="GO:0008237">
    <property type="term" value="F:metallopeptidase activity"/>
    <property type="evidence" value="ECO:0007669"/>
    <property type="project" value="UniProtKB-KW"/>
</dbReference>
<evidence type="ECO:0000256" key="3">
    <source>
        <dbReference type="ARBA" id="ARBA00022723"/>
    </source>
</evidence>
<dbReference type="InterPro" id="IPR037518">
    <property type="entry name" value="MPN"/>
</dbReference>
<comment type="similarity">
    <text evidence="1 7">Belongs to the UPF0758 family.</text>
</comment>
<dbReference type="GO" id="GO:0046872">
    <property type="term" value="F:metal ion binding"/>
    <property type="evidence" value="ECO:0007669"/>
    <property type="project" value="UniProtKB-KW"/>
</dbReference>
<evidence type="ECO:0000256" key="5">
    <source>
        <dbReference type="ARBA" id="ARBA00022833"/>
    </source>
</evidence>
<evidence type="ECO:0000256" key="2">
    <source>
        <dbReference type="ARBA" id="ARBA00022670"/>
    </source>
</evidence>
<dbReference type="Pfam" id="PF04002">
    <property type="entry name" value="RadC"/>
    <property type="match status" value="1"/>
</dbReference>
<dbReference type="Proteomes" id="UP000425411">
    <property type="component" value="Chromosome"/>
</dbReference>
<dbReference type="PROSITE" id="PS01302">
    <property type="entry name" value="UPF0758"/>
    <property type="match status" value="1"/>
</dbReference>
<accession>A0AAP9HEI3</accession>
<keyword evidence="2" id="KW-0645">Protease</keyword>
<organism evidence="9 10">
    <name type="scientific">Gemella morbillorum</name>
    <dbReference type="NCBI Taxonomy" id="29391"/>
    <lineage>
        <taxon>Bacteria</taxon>
        <taxon>Bacillati</taxon>
        <taxon>Bacillota</taxon>
        <taxon>Bacilli</taxon>
        <taxon>Bacillales</taxon>
        <taxon>Gemellaceae</taxon>
        <taxon>Gemella</taxon>
    </lineage>
</organism>
<keyword evidence="5" id="KW-0862">Zinc</keyword>
<dbReference type="NCBIfam" id="NF000642">
    <property type="entry name" value="PRK00024.1"/>
    <property type="match status" value="1"/>
</dbReference>
<feature type="domain" description="MPN" evidence="8">
    <location>
        <begin position="105"/>
        <end position="227"/>
    </location>
</feature>
<dbReference type="InterPro" id="IPR020891">
    <property type="entry name" value="UPF0758_CS"/>
</dbReference>
<gene>
    <name evidence="9" type="primary">radC</name>
    <name evidence="9" type="ORF">FOC49_08155</name>
</gene>
<evidence type="ECO:0000256" key="6">
    <source>
        <dbReference type="ARBA" id="ARBA00023049"/>
    </source>
</evidence>
<dbReference type="AlphaFoldDB" id="A0AAP9HEI3"/>
<evidence type="ECO:0000259" key="8">
    <source>
        <dbReference type="PROSITE" id="PS50249"/>
    </source>
</evidence>
<dbReference type="InterPro" id="IPR010994">
    <property type="entry name" value="RuvA_2-like"/>
</dbReference>
<evidence type="ECO:0000256" key="7">
    <source>
        <dbReference type="RuleBase" id="RU003797"/>
    </source>
</evidence>
<dbReference type="Pfam" id="PF20582">
    <property type="entry name" value="UPF0758_N"/>
    <property type="match status" value="1"/>
</dbReference>
<evidence type="ECO:0000256" key="1">
    <source>
        <dbReference type="ARBA" id="ARBA00010243"/>
    </source>
</evidence>
<dbReference type="Gene3D" id="3.40.140.10">
    <property type="entry name" value="Cytidine Deaminase, domain 2"/>
    <property type="match status" value="1"/>
</dbReference>
<proteinExistence type="inferred from homology"/>
<dbReference type="InterPro" id="IPR001405">
    <property type="entry name" value="UPF0758"/>
</dbReference>
<dbReference type="InterPro" id="IPR046778">
    <property type="entry name" value="UPF0758_N"/>
</dbReference>
<dbReference type="EMBL" id="CP046314">
    <property type="protein sequence ID" value="QGS09857.1"/>
    <property type="molecule type" value="Genomic_DNA"/>
</dbReference>
<evidence type="ECO:0000313" key="10">
    <source>
        <dbReference type="Proteomes" id="UP000425411"/>
    </source>
</evidence>
<dbReference type="PANTHER" id="PTHR30471:SF3">
    <property type="entry name" value="UPF0758 PROTEIN YEES-RELATED"/>
    <property type="match status" value="1"/>
</dbReference>
<dbReference type="CDD" id="cd08071">
    <property type="entry name" value="MPN_DUF2466"/>
    <property type="match status" value="1"/>
</dbReference>
<reference evidence="9 10" key="1">
    <citation type="submission" date="2019-11" db="EMBL/GenBank/DDBJ databases">
        <title>FDA dAtabase for Regulatory Grade micrObial Sequences (FDA-ARGOS): Supporting development and validation of Infectious Disease Dx tests.</title>
        <authorList>
            <person name="Turner S."/>
            <person name="Byrd R."/>
            <person name="Tallon L."/>
            <person name="Sadzewicz L."/>
            <person name="Vavikolanu K."/>
            <person name="Mehta A."/>
            <person name="Aluvathingal J."/>
            <person name="Nadendla S."/>
            <person name="Myers T."/>
            <person name="Yan Y."/>
            <person name="Sichtig H."/>
        </authorList>
    </citation>
    <scope>NUCLEOTIDE SEQUENCE [LARGE SCALE GENOMIC DNA]</scope>
    <source>
        <strain evidence="9 10">FDAARGOS_741</strain>
    </source>
</reference>
<dbReference type="PANTHER" id="PTHR30471">
    <property type="entry name" value="DNA REPAIR PROTEIN RADC"/>
    <property type="match status" value="1"/>
</dbReference>
<protein>
    <submittedName>
        <fullName evidence="9">DNA repair protein RadC</fullName>
    </submittedName>
</protein>
<dbReference type="PROSITE" id="PS50249">
    <property type="entry name" value="MPN"/>
    <property type="match status" value="1"/>
</dbReference>
<dbReference type="InterPro" id="IPR025657">
    <property type="entry name" value="RadC_JAB"/>
</dbReference>
<name>A0AAP9HEI3_9BACL</name>
<dbReference type="GO" id="GO:0006508">
    <property type="term" value="P:proteolysis"/>
    <property type="evidence" value="ECO:0007669"/>
    <property type="project" value="UniProtKB-KW"/>
</dbReference>
<keyword evidence="10" id="KW-1185">Reference proteome</keyword>
<dbReference type="RefSeq" id="WP_004632731.1">
    <property type="nucleotide sequence ID" value="NZ_CP046314.1"/>
</dbReference>
<keyword evidence="4" id="KW-0378">Hydrolase</keyword>
<dbReference type="SUPFAM" id="SSF47781">
    <property type="entry name" value="RuvA domain 2-like"/>
    <property type="match status" value="1"/>
</dbReference>
<evidence type="ECO:0000256" key="4">
    <source>
        <dbReference type="ARBA" id="ARBA00022801"/>
    </source>
</evidence>
<evidence type="ECO:0000313" key="9">
    <source>
        <dbReference type="EMBL" id="QGS09857.1"/>
    </source>
</evidence>
<sequence length="258" mass="29268">MVKGYTIKEFCKEDRPREKLKKYGAFSLSDKEVLAILLRTGTKNKNVIELASSILEDVGGITKLRETTFNELAKHKGIGEEKAIHILANIEFARRIYSTDIPDIKCNSPEVIARFLKSSLENLTQEFFIVLDIDTKGKILEKREVFKGSLAMSVVHPREVFKNAIKNSAASIVCVHNHPSGDPTPSIEDLLTTINLIEVGDVVGIEMLDHIVVAKEGYVSIRKILNYFNLENIDYKNKEVTREQLQFILKKYKVVNNF</sequence>
<keyword evidence="6" id="KW-0482">Metalloprotease</keyword>